<dbReference type="EMBL" id="CP043494">
    <property type="protein sequence ID" value="WNG51830.1"/>
    <property type="molecule type" value="Genomic_DNA"/>
</dbReference>
<accession>A0ABY9X8W2</accession>
<evidence type="ECO:0000313" key="1">
    <source>
        <dbReference type="EMBL" id="WNG51830.1"/>
    </source>
</evidence>
<reference evidence="1 2" key="1">
    <citation type="submission" date="2019-08" db="EMBL/GenBank/DDBJ databases">
        <title>Archangium and Cystobacter genomes.</title>
        <authorList>
            <person name="Chen I.-C.K."/>
            <person name="Wielgoss S."/>
        </authorList>
    </citation>
    <scope>NUCLEOTIDE SEQUENCE [LARGE SCALE GENOMIC DNA]</scope>
    <source>
        <strain evidence="1 2">Cbm 6</strain>
    </source>
</reference>
<dbReference type="Proteomes" id="UP001611383">
    <property type="component" value="Chromosome"/>
</dbReference>
<name>A0ABY9X8W2_9BACT</name>
<keyword evidence="2" id="KW-1185">Reference proteome</keyword>
<protein>
    <submittedName>
        <fullName evidence="1">Uncharacterized protein</fullName>
    </submittedName>
</protein>
<organism evidence="1 2">
    <name type="scientific">Archangium minus</name>
    <dbReference type="NCBI Taxonomy" id="83450"/>
    <lineage>
        <taxon>Bacteria</taxon>
        <taxon>Pseudomonadati</taxon>
        <taxon>Myxococcota</taxon>
        <taxon>Myxococcia</taxon>
        <taxon>Myxococcales</taxon>
        <taxon>Cystobacterineae</taxon>
        <taxon>Archangiaceae</taxon>
        <taxon>Archangium</taxon>
    </lineage>
</organism>
<dbReference type="RefSeq" id="WP_395812126.1">
    <property type="nucleotide sequence ID" value="NZ_CP043494.1"/>
</dbReference>
<gene>
    <name evidence="1" type="ORF">F0U60_52775</name>
</gene>
<sequence>MTISRLIQMNFINNTSAALSYYLPANQPVHGIGPEVTNTKLGPQGSSANTSTVSSNWNNALAPGPEGAYQWNLDASNAFMVSYEHPAGNGETWVKVICPPGYVCSSPNTGPNGVNTFTDPSLEQHEASITITFSPV</sequence>
<proteinExistence type="predicted"/>
<evidence type="ECO:0000313" key="2">
    <source>
        <dbReference type="Proteomes" id="UP001611383"/>
    </source>
</evidence>